<dbReference type="EMBL" id="MQWB01000001">
    <property type="protein sequence ID" value="OZC02682.1"/>
    <property type="molecule type" value="Genomic_DNA"/>
</dbReference>
<dbReference type="InParanoid" id="A0A259TY57"/>
<dbReference type="Proteomes" id="UP000216446">
    <property type="component" value="Unassembled WGS sequence"/>
</dbReference>
<dbReference type="InterPro" id="IPR014824">
    <property type="entry name" value="Nfu/NifU_N"/>
</dbReference>
<dbReference type="SUPFAM" id="SSF110836">
    <property type="entry name" value="Hypothetical protein SAV1430"/>
    <property type="match status" value="1"/>
</dbReference>
<dbReference type="Gene3D" id="3.30.1370.70">
    <property type="entry name" value="Scaffold protein Nfu/NifU, N-terminal domain"/>
    <property type="match status" value="1"/>
</dbReference>
<dbReference type="OrthoDB" id="9796965at2"/>
<dbReference type="Pfam" id="PF08712">
    <property type="entry name" value="Nfu_N"/>
    <property type="match status" value="1"/>
</dbReference>
<evidence type="ECO:0000313" key="3">
    <source>
        <dbReference type="Proteomes" id="UP000216446"/>
    </source>
</evidence>
<dbReference type="InterPro" id="IPR036498">
    <property type="entry name" value="Nfu/NifU_N_sf"/>
</dbReference>
<gene>
    <name evidence="2" type="ORF">BSZ36_06655</name>
</gene>
<dbReference type="SMART" id="SM00932">
    <property type="entry name" value="Nfu_N"/>
    <property type="match status" value="1"/>
</dbReference>
<name>A0A259TY57_9BACT</name>
<protein>
    <recommendedName>
        <fullName evidence="1">Scaffold protein Nfu/NifU N-terminal domain-containing protein</fullName>
    </recommendedName>
</protein>
<evidence type="ECO:0000259" key="1">
    <source>
        <dbReference type="SMART" id="SM00932"/>
    </source>
</evidence>
<proteinExistence type="predicted"/>
<sequence>MTINARPTPNPNSLKFEVSGATLTEERQLAFHSLREAASDELGHLLFALRGVESLLITPQWVTVTKQAAADWDLLSEGVEQVLKEHLG</sequence>
<accession>A0A259TY57</accession>
<reference evidence="2 3" key="1">
    <citation type="submission" date="2016-11" db="EMBL/GenBank/DDBJ databases">
        <title>Study of marine rhodopsin-containing bacteria.</title>
        <authorList>
            <person name="Yoshizawa S."/>
            <person name="Kumagai Y."/>
            <person name="Kogure K."/>
        </authorList>
    </citation>
    <scope>NUCLEOTIDE SEQUENCE [LARGE SCALE GENOMIC DNA]</scope>
    <source>
        <strain evidence="2 3">SG-29</strain>
    </source>
</reference>
<feature type="domain" description="Scaffold protein Nfu/NifU N-terminal" evidence="1">
    <location>
        <begin position="3"/>
        <end position="88"/>
    </location>
</feature>
<organism evidence="2 3">
    <name type="scientific">Rubricoccus marinus</name>
    <dbReference type="NCBI Taxonomy" id="716817"/>
    <lineage>
        <taxon>Bacteria</taxon>
        <taxon>Pseudomonadati</taxon>
        <taxon>Rhodothermota</taxon>
        <taxon>Rhodothermia</taxon>
        <taxon>Rhodothermales</taxon>
        <taxon>Rubricoccaceae</taxon>
        <taxon>Rubricoccus</taxon>
    </lineage>
</organism>
<evidence type="ECO:0000313" key="2">
    <source>
        <dbReference type="EMBL" id="OZC02682.1"/>
    </source>
</evidence>
<dbReference type="AlphaFoldDB" id="A0A259TY57"/>
<dbReference type="RefSeq" id="WP_094547164.1">
    <property type="nucleotide sequence ID" value="NZ_MQWB01000001.1"/>
</dbReference>
<comment type="caution">
    <text evidence="2">The sequence shown here is derived from an EMBL/GenBank/DDBJ whole genome shotgun (WGS) entry which is preliminary data.</text>
</comment>
<keyword evidence="3" id="KW-1185">Reference proteome</keyword>